<proteinExistence type="predicted"/>
<dbReference type="PRINTS" id="PR00111">
    <property type="entry name" value="ABHYDROLASE"/>
</dbReference>
<accession>A0A0M2GCM7</accession>
<evidence type="ECO:0000313" key="3">
    <source>
        <dbReference type="EMBL" id="KJK34752.1"/>
    </source>
</evidence>
<dbReference type="GO" id="GO:0016787">
    <property type="term" value="F:hydrolase activity"/>
    <property type="evidence" value="ECO:0007669"/>
    <property type="project" value="UniProtKB-KW"/>
</dbReference>
<evidence type="ECO:0000256" key="1">
    <source>
        <dbReference type="ARBA" id="ARBA00022801"/>
    </source>
</evidence>
<gene>
    <name evidence="3" type="ORF">UK15_34550</name>
</gene>
<protein>
    <submittedName>
        <fullName evidence="3">Alpha/beta hydrolase</fullName>
    </submittedName>
</protein>
<dbReference type="Proteomes" id="UP000034786">
    <property type="component" value="Unassembled WGS sequence"/>
</dbReference>
<reference evidence="4" key="1">
    <citation type="submission" date="2015-02" db="EMBL/GenBank/DDBJ databases">
        <authorList>
            <person name="Ju K.-S."/>
            <person name="Doroghazi J.R."/>
            <person name="Metcalf W."/>
        </authorList>
    </citation>
    <scope>NUCLEOTIDE SEQUENCE [LARGE SCALE GENOMIC DNA]</scope>
    <source>
        <strain evidence="4">NRRL B-16380</strain>
    </source>
</reference>
<keyword evidence="1 3" id="KW-0378">Hydrolase</keyword>
<dbReference type="Pfam" id="PF00561">
    <property type="entry name" value="Abhydrolase_1"/>
    <property type="match status" value="1"/>
</dbReference>
<dbReference type="PANTHER" id="PTHR43329">
    <property type="entry name" value="EPOXIDE HYDROLASE"/>
    <property type="match status" value="1"/>
</dbReference>
<organism evidence="3 4">
    <name type="scientific">Streptomyces variegatus</name>
    <dbReference type="NCBI Taxonomy" id="284040"/>
    <lineage>
        <taxon>Bacteria</taxon>
        <taxon>Bacillati</taxon>
        <taxon>Actinomycetota</taxon>
        <taxon>Actinomycetes</taxon>
        <taxon>Kitasatosporales</taxon>
        <taxon>Streptomycetaceae</taxon>
        <taxon>Streptomyces</taxon>
    </lineage>
</organism>
<dbReference type="SUPFAM" id="SSF53474">
    <property type="entry name" value="alpha/beta-Hydrolases"/>
    <property type="match status" value="1"/>
</dbReference>
<dbReference type="Gene3D" id="3.40.50.1820">
    <property type="entry name" value="alpha/beta hydrolase"/>
    <property type="match status" value="1"/>
</dbReference>
<feature type="domain" description="AB hydrolase-1" evidence="2">
    <location>
        <begin position="27"/>
        <end position="272"/>
    </location>
</feature>
<evidence type="ECO:0000259" key="2">
    <source>
        <dbReference type="Pfam" id="PF00561"/>
    </source>
</evidence>
<dbReference type="EMBL" id="JYJH01000039">
    <property type="protein sequence ID" value="KJK34752.1"/>
    <property type="molecule type" value="Genomic_DNA"/>
</dbReference>
<evidence type="ECO:0000313" key="4">
    <source>
        <dbReference type="Proteomes" id="UP000034786"/>
    </source>
</evidence>
<dbReference type="InterPro" id="IPR000073">
    <property type="entry name" value="AB_hydrolase_1"/>
</dbReference>
<dbReference type="PATRIC" id="fig|284040.3.peg.5761"/>
<comment type="caution">
    <text evidence="3">The sequence shown here is derived from an EMBL/GenBank/DDBJ whole genome shotgun (WGS) entry which is preliminary data.</text>
</comment>
<name>A0A0M2GCM7_9ACTN</name>
<dbReference type="InterPro" id="IPR000639">
    <property type="entry name" value="Epox_hydrolase-like"/>
</dbReference>
<dbReference type="InterPro" id="IPR029058">
    <property type="entry name" value="AB_hydrolase_fold"/>
</dbReference>
<keyword evidence="4" id="KW-1185">Reference proteome</keyword>
<sequence>MGQPTVTTGVTQVDGVRLHYLRAGSGPLLVLLHGWPQTSDCWQPVLADLAADHTVVAPDLRGYGLSDKPSTGYDKRRMAADMAGLVEALGFETTAVVGHDRGARVGHRWALDRPDQVERLAVLDIVPTREMFRRLDASLASGYWHWLFQMQPDLPERLVGHDIRGYLEYFFERWTYNRHGLTPEAVDGYVRAFSRPGAMRASFDDYRAMEQDVALDDIDAAEDRRLTMPVLALWGSAGLPSRLPTLEIWRAYADDVTGAEIPECGHFIPEEQPEALLGHLRSFLAVEASR</sequence>
<dbReference type="STRING" id="284040.UK15_34550"/>
<dbReference type="RefSeq" id="WP_031143661.1">
    <property type="nucleotide sequence ID" value="NZ_JYJH01000039.1"/>
</dbReference>
<dbReference type="AlphaFoldDB" id="A0A0M2GCM7"/>
<dbReference type="PRINTS" id="PR00412">
    <property type="entry name" value="EPOXHYDRLASE"/>
</dbReference>